<sequence length="396" mass="46463">MSKLANIKKLQKERAEVAHSCLQIMLILIQVKTFREAARRSLKISHFFNNQLSTTNYEEDTEDFQSQEYQDKENLNEELDENLSEELDEETKKIHSAIEFIDNVMREEMFSKTKEAHYTKFNIDPIIVKDYFEQTILPQLNINVYVNGHEHPDVVEYRQTFLQEVVQLEQLMSKWVDPECRIKIYPDLENGEKEHGLEKEQPLRKKRLDSAIYISDFLTETIGPLKDDQEEAVLGANRDGYWNSKKLIEQVRKAVSIFEQTHLGCVGIFLFDNAISHKAFSEDALVASKMNLELGGFVSKMRIQWILSERGLWKDGIPDFLEQRSQIQQEIKSYGHKAFTSISVEKIHSFARLSYKWMDACQHGLMGKMTEYAVRNNRKYRSINEEVMNQINKFLK</sequence>
<gene>
    <name evidence="2" type="ORF">CPELLU_LOCUS4641</name>
</gene>
<dbReference type="AlphaFoldDB" id="A0A9N9B285"/>
<feature type="coiled-coil region" evidence="1">
    <location>
        <begin position="62"/>
        <end position="89"/>
    </location>
</feature>
<dbReference type="OrthoDB" id="2418550at2759"/>
<keyword evidence="1" id="KW-0175">Coiled coil</keyword>
<organism evidence="2 3">
    <name type="scientific">Cetraspora pellucida</name>
    <dbReference type="NCBI Taxonomy" id="1433469"/>
    <lineage>
        <taxon>Eukaryota</taxon>
        <taxon>Fungi</taxon>
        <taxon>Fungi incertae sedis</taxon>
        <taxon>Mucoromycota</taxon>
        <taxon>Glomeromycotina</taxon>
        <taxon>Glomeromycetes</taxon>
        <taxon>Diversisporales</taxon>
        <taxon>Gigasporaceae</taxon>
        <taxon>Cetraspora</taxon>
    </lineage>
</organism>
<dbReference type="Proteomes" id="UP000789759">
    <property type="component" value="Unassembled WGS sequence"/>
</dbReference>
<keyword evidence="3" id="KW-1185">Reference proteome</keyword>
<dbReference type="PANTHER" id="PTHR35871:SF1">
    <property type="entry name" value="CXC1-LIKE CYSTEINE CLUSTER ASSOCIATED WITH KDZ TRANSPOSASES DOMAIN-CONTAINING PROTEIN"/>
    <property type="match status" value="1"/>
</dbReference>
<protein>
    <submittedName>
        <fullName evidence="2">9676_t:CDS:1</fullName>
    </submittedName>
</protein>
<dbReference type="EMBL" id="CAJVQA010002480">
    <property type="protein sequence ID" value="CAG8548609.1"/>
    <property type="molecule type" value="Genomic_DNA"/>
</dbReference>
<accession>A0A9N9B285</accession>
<evidence type="ECO:0000313" key="2">
    <source>
        <dbReference type="EMBL" id="CAG8548609.1"/>
    </source>
</evidence>
<comment type="caution">
    <text evidence="2">The sequence shown here is derived from an EMBL/GenBank/DDBJ whole genome shotgun (WGS) entry which is preliminary data.</text>
</comment>
<proteinExistence type="predicted"/>
<dbReference type="PANTHER" id="PTHR35871">
    <property type="entry name" value="EXPRESSED PROTEIN"/>
    <property type="match status" value="1"/>
</dbReference>
<evidence type="ECO:0000313" key="3">
    <source>
        <dbReference type="Proteomes" id="UP000789759"/>
    </source>
</evidence>
<name>A0A9N9B285_9GLOM</name>
<evidence type="ECO:0000256" key="1">
    <source>
        <dbReference type="SAM" id="Coils"/>
    </source>
</evidence>
<reference evidence="2" key="1">
    <citation type="submission" date="2021-06" db="EMBL/GenBank/DDBJ databases">
        <authorList>
            <person name="Kallberg Y."/>
            <person name="Tangrot J."/>
            <person name="Rosling A."/>
        </authorList>
    </citation>
    <scope>NUCLEOTIDE SEQUENCE</scope>
    <source>
        <strain evidence="2">FL966</strain>
    </source>
</reference>